<keyword evidence="2" id="KW-0813">Transport</keyword>
<keyword evidence="7" id="KW-1185">Reference proteome</keyword>
<dbReference type="Gene3D" id="2.40.50.100">
    <property type="match status" value="1"/>
</dbReference>
<comment type="caution">
    <text evidence="6">The sequence shown here is derived from an EMBL/GenBank/DDBJ whole genome shotgun (WGS) entry which is preliminary data.</text>
</comment>
<evidence type="ECO:0000256" key="3">
    <source>
        <dbReference type="SAM" id="SignalP"/>
    </source>
</evidence>
<dbReference type="RefSeq" id="WP_394819924.1">
    <property type="nucleotide sequence ID" value="NZ_JAWJZY010000003.1"/>
</dbReference>
<feature type="chain" id="PRO_5047063261" description="RND efflux pump membrane fusion protein barrel-sandwich domain-containing protein" evidence="3">
    <location>
        <begin position="25"/>
        <end position="399"/>
    </location>
</feature>
<feature type="domain" description="CusB-like beta-barrel" evidence="4">
    <location>
        <begin position="243"/>
        <end position="315"/>
    </location>
</feature>
<accession>A0ABU7U2I7</accession>
<dbReference type="Gene3D" id="1.10.287.470">
    <property type="entry name" value="Helix hairpin bin"/>
    <property type="match status" value="1"/>
</dbReference>
<feature type="domain" description="CzcB-like C-terminal circularly permuted SH3-like" evidence="5">
    <location>
        <begin position="326"/>
        <end position="388"/>
    </location>
</feature>
<dbReference type="EMBL" id="JAWJZY010000003">
    <property type="protein sequence ID" value="MEE8659062.1"/>
    <property type="molecule type" value="Genomic_DNA"/>
</dbReference>
<name>A0ABU7U2I7_9PROT</name>
<dbReference type="InterPro" id="IPR051909">
    <property type="entry name" value="MFP_Cation_Efflux"/>
</dbReference>
<dbReference type="Gene3D" id="2.40.420.20">
    <property type="match status" value="1"/>
</dbReference>
<gene>
    <name evidence="6" type="ORF">DOFOFD_08560</name>
</gene>
<evidence type="ECO:0008006" key="8">
    <source>
        <dbReference type="Google" id="ProtNLM"/>
    </source>
</evidence>
<dbReference type="Gene3D" id="2.40.30.170">
    <property type="match status" value="1"/>
</dbReference>
<protein>
    <recommendedName>
        <fullName evidence="8">RND efflux pump membrane fusion protein barrel-sandwich domain-containing protein</fullName>
    </recommendedName>
</protein>
<proteinExistence type="inferred from homology"/>
<evidence type="ECO:0000313" key="6">
    <source>
        <dbReference type="EMBL" id="MEE8659062.1"/>
    </source>
</evidence>
<comment type="similarity">
    <text evidence="1">Belongs to the membrane fusion protein (MFP) (TC 8.A.1) family.</text>
</comment>
<dbReference type="Pfam" id="PF25975">
    <property type="entry name" value="CzcB_C"/>
    <property type="match status" value="1"/>
</dbReference>
<organism evidence="6 7">
    <name type="scientific">Sorlinia euscelidii</name>
    <dbReference type="NCBI Taxonomy" id="3081148"/>
    <lineage>
        <taxon>Bacteria</taxon>
        <taxon>Pseudomonadati</taxon>
        <taxon>Pseudomonadota</taxon>
        <taxon>Alphaproteobacteria</taxon>
        <taxon>Acetobacterales</taxon>
        <taxon>Acetobacteraceae</taxon>
        <taxon>Sorlinia</taxon>
    </lineage>
</organism>
<feature type="signal peptide" evidence="3">
    <location>
        <begin position="1"/>
        <end position="24"/>
    </location>
</feature>
<dbReference type="InterPro" id="IPR058792">
    <property type="entry name" value="Beta-barrel_RND_2"/>
</dbReference>
<keyword evidence="3" id="KW-0732">Signal</keyword>
<sequence>MIRVSRLSRYFMIALAMASGGASMVTTCRASSDADVPVWLRPVTFSKAAQASEQLRFSVTRTGTLTARLPAMAYVTHDPLHAISIRPAGEGKVMHVAVMPGQRVRKGEVLVTYHDHALHTLYLQQAEAASARASAYAALSASESAFQRGLKLRGSSVTQAEIERRHTAVKQQRAMLVAAQARVKLITHRLTEEFTSPTESIGADETSHLLAPVDGVIESVNAAENDDVRQGEEIISLVDVSHVWVIAEIRPEEAAWLAVGGAVTLRPAGQDTSPKLIAHIATIDAVADPATGLLKVTSIIANPDGVLRPGEMLDAWMDTARQASGVIVPRAAIQEILKHHVVFVPIGMKGKFQPIALRVRLESGDETVIEGALTGGTNIVTQGSFALKGAALLSAAGGD</sequence>
<dbReference type="SUPFAM" id="SSF111369">
    <property type="entry name" value="HlyD-like secretion proteins"/>
    <property type="match status" value="1"/>
</dbReference>
<evidence type="ECO:0000259" key="4">
    <source>
        <dbReference type="Pfam" id="PF25954"/>
    </source>
</evidence>
<dbReference type="Proteomes" id="UP001312908">
    <property type="component" value="Unassembled WGS sequence"/>
</dbReference>
<evidence type="ECO:0000259" key="5">
    <source>
        <dbReference type="Pfam" id="PF25975"/>
    </source>
</evidence>
<dbReference type="InterPro" id="IPR006143">
    <property type="entry name" value="RND_pump_MFP"/>
</dbReference>
<dbReference type="InterPro" id="IPR058649">
    <property type="entry name" value="CzcB_C"/>
</dbReference>
<evidence type="ECO:0000256" key="1">
    <source>
        <dbReference type="ARBA" id="ARBA00009477"/>
    </source>
</evidence>
<dbReference type="Pfam" id="PF25954">
    <property type="entry name" value="Beta-barrel_RND_2"/>
    <property type="match status" value="1"/>
</dbReference>
<dbReference type="NCBIfam" id="TIGR01730">
    <property type="entry name" value="RND_mfp"/>
    <property type="match status" value="1"/>
</dbReference>
<dbReference type="PANTHER" id="PTHR30097">
    <property type="entry name" value="CATION EFFLUX SYSTEM PROTEIN CUSB"/>
    <property type="match status" value="1"/>
</dbReference>
<dbReference type="PANTHER" id="PTHR30097:SF4">
    <property type="entry name" value="SLR6042 PROTEIN"/>
    <property type="match status" value="1"/>
</dbReference>
<evidence type="ECO:0000256" key="2">
    <source>
        <dbReference type="ARBA" id="ARBA00022448"/>
    </source>
</evidence>
<reference evidence="6 7" key="1">
    <citation type="submission" date="2023-10" db="EMBL/GenBank/DDBJ databases">
        <title>Sorlinia euscelidii gen. nov., sp. nov., an acetic acid bacteria isolated from the gut of Euscelidius variegatus emitter.</title>
        <authorList>
            <person name="Michoud G."/>
            <person name="Marasco R."/>
            <person name="Seferji K."/>
            <person name="Gonella E."/>
            <person name="Garuglieri E."/>
            <person name="Alma A."/>
            <person name="Mapelli F."/>
            <person name="Borin S."/>
            <person name="Daffonchio D."/>
            <person name="Crotti E."/>
        </authorList>
    </citation>
    <scope>NUCLEOTIDE SEQUENCE [LARGE SCALE GENOMIC DNA]</scope>
    <source>
        <strain evidence="6 7">EV16P</strain>
    </source>
</reference>
<evidence type="ECO:0000313" key="7">
    <source>
        <dbReference type="Proteomes" id="UP001312908"/>
    </source>
</evidence>